<evidence type="ECO:0000256" key="2">
    <source>
        <dbReference type="SAM" id="Phobius"/>
    </source>
</evidence>
<feature type="compositionally biased region" description="Acidic residues" evidence="1">
    <location>
        <begin position="54"/>
        <end position="63"/>
    </location>
</feature>
<feature type="transmembrane region" description="Helical" evidence="2">
    <location>
        <begin position="6"/>
        <end position="24"/>
    </location>
</feature>
<evidence type="ECO:0000313" key="3">
    <source>
        <dbReference type="EMBL" id="GAA3181052.1"/>
    </source>
</evidence>
<protein>
    <submittedName>
        <fullName evidence="3">Uncharacterized protein</fullName>
    </submittedName>
</protein>
<reference evidence="4" key="1">
    <citation type="journal article" date="2019" name="Int. J. Syst. Evol. Microbiol.">
        <title>The Global Catalogue of Microorganisms (GCM) 10K type strain sequencing project: providing services to taxonomists for standard genome sequencing and annotation.</title>
        <authorList>
            <consortium name="The Broad Institute Genomics Platform"/>
            <consortium name="The Broad Institute Genome Sequencing Center for Infectious Disease"/>
            <person name="Wu L."/>
            <person name="Ma J."/>
        </authorList>
    </citation>
    <scope>NUCLEOTIDE SEQUENCE [LARGE SCALE GENOMIC DNA]</scope>
    <source>
        <strain evidence="4">JCM 9095</strain>
    </source>
</reference>
<comment type="caution">
    <text evidence="3">The sequence shown here is derived from an EMBL/GenBank/DDBJ whole genome shotgun (WGS) entry which is preliminary data.</text>
</comment>
<dbReference type="RefSeq" id="WP_182729897.1">
    <property type="nucleotide sequence ID" value="NZ_BAAAUH010000022.1"/>
</dbReference>
<organism evidence="3 4">
    <name type="scientific">Streptomyces virens</name>
    <dbReference type="NCBI Taxonomy" id="285572"/>
    <lineage>
        <taxon>Bacteria</taxon>
        <taxon>Bacillati</taxon>
        <taxon>Actinomycetota</taxon>
        <taxon>Actinomycetes</taxon>
        <taxon>Kitasatosporales</taxon>
        <taxon>Streptomycetaceae</taxon>
        <taxon>Streptomyces</taxon>
    </lineage>
</organism>
<accession>A0ABP6PQJ9</accession>
<keyword evidence="2" id="KW-0472">Membrane</keyword>
<name>A0ABP6PQJ9_9ACTN</name>
<evidence type="ECO:0000256" key="1">
    <source>
        <dbReference type="SAM" id="MobiDB-lite"/>
    </source>
</evidence>
<evidence type="ECO:0000313" key="4">
    <source>
        <dbReference type="Proteomes" id="UP001501866"/>
    </source>
</evidence>
<keyword evidence="4" id="KW-1185">Reference proteome</keyword>
<proteinExistence type="predicted"/>
<feature type="compositionally biased region" description="Acidic residues" evidence="1">
    <location>
        <begin position="92"/>
        <end position="105"/>
    </location>
</feature>
<dbReference type="Proteomes" id="UP001501866">
    <property type="component" value="Unassembled WGS sequence"/>
</dbReference>
<dbReference type="EMBL" id="BAAAUH010000022">
    <property type="protein sequence ID" value="GAA3181052.1"/>
    <property type="molecule type" value="Genomic_DNA"/>
</dbReference>
<gene>
    <name evidence="3" type="ORF">GCM10010451_32790</name>
</gene>
<keyword evidence="2" id="KW-0812">Transmembrane</keyword>
<feature type="region of interest" description="Disordered" evidence="1">
    <location>
        <begin position="49"/>
        <end position="105"/>
    </location>
</feature>
<keyword evidence="2" id="KW-1133">Transmembrane helix</keyword>
<sequence length="105" mass="11564">MDGTGITIEIVAVAGVASVLLMAVKSNIDLLCDVFVSIGRARKTWRDMWKADDEATEPEDEPEPPTPPAGAEEPPQVLPPRTRDRRSRRAEEPDDRNDEEPPMAA</sequence>